<dbReference type="Pfam" id="PF01966">
    <property type="entry name" value="HD"/>
    <property type="match status" value="1"/>
</dbReference>
<evidence type="ECO:0000313" key="11">
    <source>
        <dbReference type="Proteomes" id="UP000319578"/>
    </source>
</evidence>
<dbReference type="EMBL" id="LGIQ01000017">
    <property type="protein sequence ID" value="KNB68724.1"/>
    <property type="molecule type" value="Genomic_DNA"/>
</dbReference>
<dbReference type="EMBL" id="BJON01000011">
    <property type="protein sequence ID" value="GED69237.1"/>
    <property type="molecule type" value="Genomic_DNA"/>
</dbReference>
<keyword evidence="4 9" id="KW-0378">Hydrolase</keyword>
<dbReference type="GO" id="GO:0046872">
    <property type="term" value="F:metal ion binding"/>
    <property type="evidence" value="ECO:0007669"/>
    <property type="project" value="UniProtKB-KW"/>
</dbReference>
<evidence type="ECO:0000256" key="3">
    <source>
        <dbReference type="ARBA" id="ARBA00022741"/>
    </source>
</evidence>
<dbReference type="NCBIfam" id="TIGR00488">
    <property type="entry name" value="bis(5'-nucleosyl)-tetraphosphatase (symmetrical) YqeK"/>
    <property type="match status" value="1"/>
</dbReference>
<reference evidence="8 11" key="3">
    <citation type="submission" date="2019-06" db="EMBL/GenBank/DDBJ databases">
        <title>Whole genome shotgun sequence of Brevibacillus reuszeri NBRC 15719.</title>
        <authorList>
            <person name="Hosoyama A."/>
            <person name="Uohara A."/>
            <person name="Ohji S."/>
            <person name="Ichikawa N."/>
        </authorList>
    </citation>
    <scope>NUCLEOTIDE SEQUENCE [LARGE SCALE GENOMIC DNA]</scope>
    <source>
        <strain evidence="8 11">NBRC 15719</strain>
    </source>
</reference>
<dbReference type="CDD" id="cd00077">
    <property type="entry name" value="HDc"/>
    <property type="match status" value="1"/>
</dbReference>
<evidence type="ECO:0000313" key="8">
    <source>
        <dbReference type="EMBL" id="GED69237.1"/>
    </source>
</evidence>
<comment type="catalytic activity">
    <reaction evidence="6">
        <text>P(1),P(4)-bis(5'-adenosyl) tetraphosphate + H2O = 2 ADP + 2 H(+)</text>
        <dbReference type="Rhea" id="RHEA:24252"/>
        <dbReference type="ChEBI" id="CHEBI:15377"/>
        <dbReference type="ChEBI" id="CHEBI:15378"/>
        <dbReference type="ChEBI" id="CHEBI:58141"/>
        <dbReference type="ChEBI" id="CHEBI:456216"/>
        <dbReference type="EC" id="3.6.1.41"/>
    </reaction>
</comment>
<evidence type="ECO:0000256" key="4">
    <source>
        <dbReference type="ARBA" id="ARBA00022801"/>
    </source>
</evidence>
<dbReference type="STRING" id="54915.ADS79_32690"/>
<dbReference type="PANTHER" id="PTHR35795:SF1">
    <property type="entry name" value="BIS(5'-NUCLEOSYL)-TETRAPHOSPHATASE, SYMMETRICAL"/>
    <property type="match status" value="1"/>
</dbReference>
<dbReference type="SUPFAM" id="SSF109604">
    <property type="entry name" value="HD-domain/PDEase-like"/>
    <property type="match status" value="1"/>
</dbReference>
<gene>
    <name evidence="9" type="ORF">ADS79_32690</name>
    <name evidence="8" type="ORF">BRE01_29390</name>
</gene>
<reference evidence="10" key="1">
    <citation type="submission" date="2015-07" db="EMBL/GenBank/DDBJ databases">
        <title>Genome sequencing project for genomic taxonomy and phylogenomics of Bacillus-like bacteria.</title>
        <authorList>
            <person name="Liu B."/>
            <person name="Wang J."/>
            <person name="Zhu Y."/>
            <person name="Liu G."/>
            <person name="Chen Q."/>
            <person name="Chen Z."/>
            <person name="Lan J."/>
            <person name="Che J."/>
            <person name="Ge C."/>
            <person name="Shi H."/>
            <person name="Pan Z."/>
            <person name="Liu X."/>
        </authorList>
    </citation>
    <scope>NUCLEOTIDE SEQUENCE [LARGE SCALE GENOMIC DNA]</scope>
    <source>
        <strain evidence="10">DSM 9887</strain>
    </source>
</reference>
<dbReference type="OrthoDB" id="5295945at2"/>
<dbReference type="PATRIC" id="fig|54915.3.peg.650"/>
<sequence length="205" mass="23403">MEAYAQLREGWSRVHDVAVDAESLLNLHGFEHTASHSKRVAEEAARLAIRFDVEPLGARTAGYLHDISAVFPNHHRIAIAEKLGIEILPEEYVFPMIIHQKISKAMACDLFSIQDEAVLNAIECHTTLKAQPSRMDLVLFVADKIEWDQTGTPPYLHALLSALDKSLEHAALVYLTYLWEQREKLRVVHPWLIEAYRYLCQTIHV</sequence>
<dbReference type="EC" id="3.6.1.41" evidence="1"/>
<evidence type="ECO:0000256" key="5">
    <source>
        <dbReference type="ARBA" id="ARBA00023004"/>
    </source>
</evidence>
<dbReference type="Gene3D" id="1.10.3210.10">
    <property type="entry name" value="Hypothetical protein af1432"/>
    <property type="match status" value="1"/>
</dbReference>
<keyword evidence="3" id="KW-0547">Nucleotide-binding</keyword>
<reference evidence="9" key="2">
    <citation type="submission" date="2015-07" db="EMBL/GenBank/DDBJ databases">
        <title>MeaNS - Measles Nucleotide Surveillance Program.</title>
        <authorList>
            <person name="Tran T."/>
            <person name="Druce J."/>
        </authorList>
    </citation>
    <scope>NUCLEOTIDE SEQUENCE</scope>
    <source>
        <strain evidence="9">DSM 9887</strain>
    </source>
</reference>
<accession>A0A0K9YJ81</accession>
<evidence type="ECO:0000256" key="2">
    <source>
        <dbReference type="ARBA" id="ARBA00022723"/>
    </source>
</evidence>
<organism evidence="9 10">
    <name type="scientific">Brevibacillus reuszeri</name>
    <dbReference type="NCBI Taxonomy" id="54915"/>
    <lineage>
        <taxon>Bacteria</taxon>
        <taxon>Bacillati</taxon>
        <taxon>Bacillota</taxon>
        <taxon>Bacilli</taxon>
        <taxon>Bacillales</taxon>
        <taxon>Paenibacillaceae</taxon>
        <taxon>Brevibacillus</taxon>
    </lineage>
</organism>
<dbReference type="Proteomes" id="UP000319578">
    <property type="component" value="Unassembled WGS sequence"/>
</dbReference>
<protein>
    <recommendedName>
        <fullName evidence="1">bis(5'-nucleosyl)-tetraphosphatase (symmetrical)</fullName>
        <ecNumber evidence="1">3.6.1.41</ecNumber>
    </recommendedName>
</protein>
<feature type="domain" description="HD" evidence="7">
    <location>
        <begin position="33"/>
        <end position="148"/>
    </location>
</feature>
<dbReference type="AlphaFoldDB" id="A0A0K9YJ81"/>
<dbReference type="InterPro" id="IPR006674">
    <property type="entry name" value="HD_domain"/>
</dbReference>
<dbReference type="PROSITE" id="PS51831">
    <property type="entry name" value="HD"/>
    <property type="match status" value="1"/>
</dbReference>
<evidence type="ECO:0000256" key="1">
    <source>
        <dbReference type="ARBA" id="ARBA00012506"/>
    </source>
</evidence>
<name>A0A0K9YJ81_9BACL</name>
<proteinExistence type="predicted"/>
<dbReference type="Proteomes" id="UP000036834">
    <property type="component" value="Unassembled WGS sequence"/>
</dbReference>
<evidence type="ECO:0000256" key="6">
    <source>
        <dbReference type="ARBA" id="ARBA00049417"/>
    </source>
</evidence>
<dbReference type="PANTHER" id="PTHR35795">
    <property type="entry name" value="SLR1885 PROTEIN"/>
    <property type="match status" value="1"/>
</dbReference>
<dbReference type="InterPro" id="IPR003607">
    <property type="entry name" value="HD/PDEase_dom"/>
</dbReference>
<dbReference type="GO" id="GO:0008803">
    <property type="term" value="F:bis(5'-nucleosyl)-tetraphosphatase (symmetrical) activity"/>
    <property type="evidence" value="ECO:0007669"/>
    <property type="project" value="UniProtKB-EC"/>
</dbReference>
<keyword evidence="2" id="KW-0479">Metal-binding</keyword>
<keyword evidence="5" id="KW-0408">Iron</keyword>
<dbReference type="InterPro" id="IPR051094">
    <property type="entry name" value="Diverse_Catalytic_Enzymes"/>
</dbReference>
<comment type="caution">
    <text evidence="9">The sequence shown here is derived from an EMBL/GenBank/DDBJ whole genome shotgun (WGS) entry which is preliminary data.</text>
</comment>
<evidence type="ECO:0000313" key="9">
    <source>
        <dbReference type="EMBL" id="KNB68724.1"/>
    </source>
</evidence>
<evidence type="ECO:0000259" key="7">
    <source>
        <dbReference type="PROSITE" id="PS51831"/>
    </source>
</evidence>
<dbReference type="InterPro" id="IPR005249">
    <property type="entry name" value="YqeK"/>
</dbReference>
<keyword evidence="11" id="KW-1185">Reference proteome</keyword>
<dbReference type="GO" id="GO:0000166">
    <property type="term" value="F:nucleotide binding"/>
    <property type="evidence" value="ECO:0007669"/>
    <property type="project" value="UniProtKB-KW"/>
</dbReference>
<dbReference type="RefSeq" id="WP_049742656.1">
    <property type="nucleotide sequence ID" value="NZ_BJON01000011.1"/>
</dbReference>
<evidence type="ECO:0000313" key="10">
    <source>
        <dbReference type="Proteomes" id="UP000036834"/>
    </source>
</evidence>